<evidence type="ECO:0000313" key="2">
    <source>
        <dbReference type="EMBL" id="QHO63760.1"/>
    </source>
</evidence>
<feature type="transmembrane region" description="Helical" evidence="1">
    <location>
        <begin position="37"/>
        <end position="57"/>
    </location>
</feature>
<name>A0A857NBN3_9BACT</name>
<feature type="transmembrane region" description="Helical" evidence="1">
    <location>
        <begin position="78"/>
        <end position="96"/>
    </location>
</feature>
<protein>
    <submittedName>
        <fullName evidence="2">Tetratricopeptide repeat protein</fullName>
    </submittedName>
</protein>
<feature type="transmembrane region" description="Helical" evidence="1">
    <location>
        <begin position="12"/>
        <end position="31"/>
    </location>
</feature>
<sequence length="191" mass="22111">MKRKLAWAISRVFDPVIEIPILLAGSVYYALSNGLRWRFLVMLLVVDALLPALYMVYGLMKGKIRDWDITRREERMGLYFFTIFAHLFGVVAAYAVGKTDLFEILLVFWTMAVVFAVVTLFWKISVHAGTNAAVVAFFNHYYGWDRFWWLVLVLIVVLWSRVEIKKHTWAQVLVGATLALVWVSLGLQWFG</sequence>
<organism evidence="2 3">
    <name type="scientific">Candidatus Chazhemtobacterium aquaticus</name>
    <dbReference type="NCBI Taxonomy" id="2715735"/>
    <lineage>
        <taxon>Bacteria</taxon>
        <taxon>Candidatus Chazhemtobacteraceae</taxon>
        <taxon>Candidatus Chazhemtobacterium</taxon>
    </lineage>
</organism>
<proteinExistence type="predicted"/>
<keyword evidence="3" id="KW-1185">Reference proteome</keyword>
<feature type="transmembrane region" description="Helical" evidence="1">
    <location>
        <begin position="168"/>
        <end position="190"/>
    </location>
</feature>
<reference evidence="3" key="1">
    <citation type="journal article" date="2020" name="Microorganisms">
        <title>Complete Genome of a Member of a New Bacterial Lineage in the Microgenomates Group Reveals an Unusual Nucleotide Composition Disparity Between Two Strands of DNA and Limited Metabolic Potential.</title>
        <authorList>
            <person name="Kadnikov V.V."/>
            <person name="Mardanov A.V."/>
            <person name="Beletsky A.V."/>
            <person name="Karnachuk O.V."/>
            <person name="Ravin N.V."/>
        </authorList>
    </citation>
    <scope>NUCLEOTIDE SEQUENCE [LARGE SCALE GENOMIC DNA]</scope>
</reference>
<gene>
    <name evidence="2" type="ORF">MICH65_0779</name>
</gene>
<dbReference type="KEGG" id="caqa:MICH65_0779"/>
<feature type="transmembrane region" description="Helical" evidence="1">
    <location>
        <begin position="102"/>
        <end position="122"/>
    </location>
</feature>
<evidence type="ECO:0000313" key="3">
    <source>
        <dbReference type="Proteomes" id="UP000463983"/>
    </source>
</evidence>
<dbReference type="EMBL" id="CP047901">
    <property type="protein sequence ID" value="QHO63760.1"/>
    <property type="molecule type" value="Genomic_DNA"/>
</dbReference>
<feature type="transmembrane region" description="Helical" evidence="1">
    <location>
        <begin position="143"/>
        <end position="162"/>
    </location>
</feature>
<dbReference type="RefSeq" id="WP_161932121.1">
    <property type="nucleotide sequence ID" value="NZ_CP047901.1"/>
</dbReference>
<keyword evidence="1" id="KW-1133">Transmembrane helix</keyword>
<dbReference type="AlphaFoldDB" id="A0A857NBN3"/>
<keyword evidence="1" id="KW-0812">Transmembrane</keyword>
<dbReference type="Proteomes" id="UP000463983">
    <property type="component" value="Chromosome"/>
</dbReference>
<accession>A0A857NBN3</accession>
<evidence type="ECO:0000256" key="1">
    <source>
        <dbReference type="SAM" id="Phobius"/>
    </source>
</evidence>
<keyword evidence="1" id="KW-0472">Membrane</keyword>